<dbReference type="InterPro" id="IPR002060">
    <property type="entry name" value="Squ/phyt_synthse"/>
</dbReference>
<keyword evidence="2" id="KW-1185">Reference proteome</keyword>
<name>A0ABZ2M3V4_9BACT</name>
<dbReference type="Pfam" id="PF00494">
    <property type="entry name" value="SQS_PSY"/>
    <property type="match status" value="1"/>
</dbReference>
<dbReference type="SUPFAM" id="SSF48576">
    <property type="entry name" value="Terpenoid synthases"/>
    <property type="match status" value="1"/>
</dbReference>
<proteinExistence type="predicted"/>
<dbReference type="EMBL" id="CP089984">
    <property type="protein sequence ID" value="WXB16001.1"/>
    <property type="molecule type" value="Genomic_DNA"/>
</dbReference>
<protein>
    <submittedName>
        <fullName evidence="1">Squalene/phytoene synthase family protein</fullName>
    </submittedName>
</protein>
<evidence type="ECO:0000313" key="1">
    <source>
        <dbReference type="EMBL" id="WXB16001.1"/>
    </source>
</evidence>
<accession>A0ABZ2M3V4</accession>
<evidence type="ECO:0000313" key="2">
    <source>
        <dbReference type="Proteomes" id="UP001370348"/>
    </source>
</evidence>
<dbReference type="Gene3D" id="1.10.600.10">
    <property type="entry name" value="Farnesyl Diphosphate Synthase"/>
    <property type="match status" value="1"/>
</dbReference>
<dbReference type="InterPro" id="IPR008949">
    <property type="entry name" value="Isoprenoid_synthase_dom_sf"/>
</dbReference>
<gene>
    <name evidence="1" type="ORF">LZC94_01735</name>
</gene>
<dbReference type="InterPro" id="IPR044844">
    <property type="entry name" value="Trans_IPPS_euk-type"/>
</dbReference>
<organism evidence="1 2">
    <name type="scientific">Pendulispora albinea</name>
    <dbReference type="NCBI Taxonomy" id="2741071"/>
    <lineage>
        <taxon>Bacteria</taxon>
        <taxon>Pseudomonadati</taxon>
        <taxon>Myxococcota</taxon>
        <taxon>Myxococcia</taxon>
        <taxon>Myxococcales</taxon>
        <taxon>Sorangiineae</taxon>
        <taxon>Pendulisporaceae</taxon>
        <taxon>Pendulispora</taxon>
    </lineage>
</organism>
<dbReference type="RefSeq" id="WP_394825631.1">
    <property type="nucleotide sequence ID" value="NZ_CP089984.1"/>
</dbReference>
<sequence>MKLLDEAQKVVCAYSRTWYEPITSMPRGLSEATTAAYLCMRGIDEIEDHPFLDGKTKAHLLRQVAATFQGRFSVADFGLQFHTYARHLPDVTLRLGEWTRLAPSDIAPRVLETFATLAERMAWWAEADFYVQSEQDLNRYTYTVAGTLALLLCDLWAWHDGTRSNRTLGVGYGRALQSINILIDRHEGTGRGENVWPEGWQTGEMLAYARRELHLADAYLAGLPAGPARTFCQTPLARAHRSLARAGDMTENKRFGEGTQGYNMGN</sequence>
<dbReference type="Proteomes" id="UP001370348">
    <property type="component" value="Chromosome"/>
</dbReference>
<dbReference type="PANTHER" id="PTHR11626">
    <property type="entry name" value="FARNESYL-DIPHOSPHATE FARNESYLTRANSFERASE"/>
    <property type="match status" value="1"/>
</dbReference>
<reference evidence="1 2" key="1">
    <citation type="submission" date="2021-12" db="EMBL/GenBank/DDBJ databases">
        <title>Discovery of the Pendulisporaceae a myxobacterial family with distinct sporulation behavior and unique specialized metabolism.</title>
        <authorList>
            <person name="Garcia R."/>
            <person name="Popoff A."/>
            <person name="Bader C.D."/>
            <person name="Loehr J."/>
            <person name="Walesch S."/>
            <person name="Walt C."/>
            <person name="Boldt J."/>
            <person name="Bunk B."/>
            <person name="Haeckl F.J.F.P.J."/>
            <person name="Gunesch A.P."/>
            <person name="Birkelbach J."/>
            <person name="Nuebel U."/>
            <person name="Pietschmann T."/>
            <person name="Bach T."/>
            <person name="Mueller R."/>
        </authorList>
    </citation>
    <scope>NUCLEOTIDE SEQUENCE [LARGE SCALE GENOMIC DNA]</scope>
    <source>
        <strain evidence="1 2">MSr11954</strain>
    </source>
</reference>
<dbReference type="PANTHER" id="PTHR11626:SF2">
    <property type="entry name" value="SQUALENE SYNTHASE"/>
    <property type="match status" value="1"/>
</dbReference>